<evidence type="ECO:0000313" key="1">
    <source>
        <dbReference type="EMBL" id="KKK57640.1"/>
    </source>
</evidence>
<organism evidence="1">
    <name type="scientific">marine sediment metagenome</name>
    <dbReference type="NCBI Taxonomy" id="412755"/>
    <lineage>
        <taxon>unclassified sequences</taxon>
        <taxon>metagenomes</taxon>
        <taxon>ecological metagenomes</taxon>
    </lineage>
</organism>
<dbReference type="EMBL" id="LAZR01064381">
    <property type="protein sequence ID" value="KKK57640.1"/>
    <property type="molecule type" value="Genomic_DNA"/>
</dbReference>
<dbReference type="AlphaFoldDB" id="A0A0F8X9H4"/>
<sequence>MSNMIFGIADRGGGKTDFSINGTIMEFGPADIRLQPATPTMRRTINGGWVAAPREKGARITVRWGDRFASMATVKELDILLGATLAHTIAWTDPDGTVQSFDVILEPFDRRHSRRLVYSRVGLTFSERAG</sequence>
<reference evidence="1" key="1">
    <citation type="journal article" date="2015" name="Nature">
        <title>Complex archaea that bridge the gap between prokaryotes and eukaryotes.</title>
        <authorList>
            <person name="Spang A."/>
            <person name="Saw J.H."/>
            <person name="Jorgensen S.L."/>
            <person name="Zaremba-Niedzwiedzka K."/>
            <person name="Martijn J."/>
            <person name="Lind A.E."/>
            <person name="van Eijk R."/>
            <person name="Schleper C."/>
            <person name="Guy L."/>
            <person name="Ettema T.J."/>
        </authorList>
    </citation>
    <scope>NUCLEOTIDE SEQUENCE</scope>
</reference>
<accession>A0A0F8X9H4</accession>
<name>A0A0F8X9H4_9ZZZZ</name>
<protein>
    <recommendedName>
        <fullName evidence="2">Phage tail protein</fullName>
    </recommendedName>
</protein>
<gene>
    <name evidence="1" type="ORF">LCGC14_3052440</name>
</gene>
<proteinExistence type="predicted"/>
<evidence type="ECO:0008006" key="2">
    <source>
        <dbReference type="Google" id="ProtNLM"/>
    </source>
</evidence>
<comment type="caution">
    <text evidence="1">The sequence shown here is derived from an EMBL/GenBank/DDBJ whole genome shotgun (WGS) entry which is preliminary data.</text>
</comment>